<organism evidence="4">
    <name type="scientific">Gongylonema pulchrum</name>
    <dbReference type="NCBI Taxonomy" id="637853"/>
    <lineage>
        <taxon>Eukaryota</taxon>
        <taxon>Metazoa</taxon>
        <taxon>Ecdysozoa</taxon>
        <taxon>Nematoda</taxon>
        <taxon>Chromadorea</taxon>
        <taxon>Rhabditida</taxon>
        <taxon>Spirurina</taxon>
        <taxon>Spiruromorpha</taxon>
        <taxon>Spiruroidea</taxon>
        <taxon>Gongylonematidae</taxon>
        <taxon>Gongylonema</taxon>
    </lineage>
</organism>
<keyword evidence="3" id="KW-1185">Reference proteome</keyword>
<reference evidence="4" key="1">
    <citation type="submission" date="2016-06" db="UniProtKB">
        <authorList>
            <consortium name="WormBaseParasite"/>
        </authorList>
    </citation>
    <scope>IDENTIFICATION</scope>
</reference>
<name>A0A183EVF6_9BILA</name>
<feature type="compositionally biased region" description="Polar residues" evidence="1">
    <location>
        <begin position="21"/>
        <end position="31"/>
    </location>
</feature>
<dbReference type="WBParaSite" id="GPUH_0002497701-mRNA-1">
    <property type="protein sequence ID" value="GPUH_0002497701-mRNA-1"/>
    <property type="gene ID" value="GPUH_0002497701"/>
</dbReference>
<evidence type="ECO:0000313" key="2">
    <source>
        <dbReference type="EMBL" id="VDN43544.1"/>
    </source>
</evidence>
<evidence type="ECO:0000313" key="3">
    <source>
        <dbReference type="Proteomes" id="UP000271098"/>
    </source>
</evidence>
<gene>
    <name evidence="2" type="ORF">GPUH_LOCUS24946</name>
</gene>
<dbReference type="Proteomes" id="UP000271098">
    <property type="component" value="Unassembled WGS sequence"/>
</dbReference>
<dbReference type="EMBL" id="UYRT01103127">
    <property type="protein sequence ID" value="VDN43544.1"/>
    <property type="molecule type" value="Genomic_DNA"/>
</dbReference>
<feature type="region of interest" description="Disordered" evidence="1">
    <location>
        <begin position="1"/>
        <end position="55"/>
    </location>
</feature>
<protein>
    <submittedName>
        <fullName evidence="4">Peptidase S59 domain-containing protein</fullName>
    </submittedName>
</protein>
<evidence type="ECO:0000256" key="1">
    <source>
        <dbReference type="SAM" id="MobiDB-lite"/>
    </source>
</evidence>
<dbReference type="AlphaFoldDB" id="A0A183EVF6"/>
<proteinExistence type="predicted"/>
<accession>A0A183EVF6</accession>
<reference evidence="2 3" key="2">
    <citation type="submission" date="2018-11" db="EMBL/GenBank/DDBJ databases">
        <authorList>
            <consortium name="Pathogen Informatics"/>
        </authorList>
    </citation>
    <scope>NUCLEOTIDE SEQUENCE [LARGE SCALE GENOMIC DNA]</scope>
</reference>
<evidence type="ECO:0000313" key="4">
    <source>
        <dbReference type="WBParaSite" id="GPUH_0002497701-mRNA-1"/>
    </source>
</evidence>
<feature type="compositionally biased region" description="Polar residues" evidence="1">
    <location>
        <begin position="1"/>
        <end position="11"/>
    </location>
</feature>
<sequence length="97" mass="10827">MPATTFGSQRFAQPIGVPSNRLPSFGSQSTYEKPFNRYVNARQDPGTSDREPTPPRLDYAAITVGQSDESLSAIARYFQGKFRLPEVPLYQKKVVDS</sequence>